<dbReference type="Gramene" id="OPUNC01G41460.1">
    <property type="protein sequence ID" value="OPUNC01G41460.1"/>
    <property type="gene ID" value="OPUNC01G41460"/>
</dbReference>
<dbReference type="EnsemblPlants" id="OPUNC01G41460.1">
    <property type="protein sequence ID" value="OPUNC01G41460.1"/>
    <property type="gene ID" value="OPUNC01G41460"/>
</dbReference>
<dbReference type="HOGENOM" id="CLU_2642323_0_0_1"/>
<reference evidence="1" key="2">
    <citation type="submission" date="2018-05" db="EMBL/GenBank/DDBJ databases">
        <title>OpunRS2 (Oryza punctata Reference Sequence Version 2).</title>
        <authorList>
            <person name="Zhang J."/>
            <person name="Kudrna D."/>
            <person name="Lee S."/>
            <person name="Talag J."/>
            <person name="Welchert J."/>
            <person name="Wing R.A."/>
        </authorList>
    </citation>
    <scope>NUCLEOTIDE SEQUENCE [LARGE SCALE GENOMIC DNA]</scope>
</reference>
<reference evidence="1" key="1">
    <citation type="submission" date="2015-04" db="UniProtKB">
        <authorList>
            <consortium name="EnsemblPlants"/>
        </authorList>
    </citation>
    <scope>IDENTIFICATION</scope>
</reference>
<proteinExistence type="predicted"/>
<name>A0A0E0JT26_ORYPU</name>
<dbReference type="AlphaFoldDB" id="A0A0E0JT26"/>
<dbReference type="Proteomes" id="UP000026962">
    <property type="component" value="Chromosome 1"/>
</dbReference>
<evidence type="ECO:0000313" key="1">
    <source>
        <dbReference type="EnsemblPlants" id="OPUNC01G41460.1"/>
    </source>
</evidence>
<organism evidence="1">
    <name type="scientific">Oryza punctata</name>
    <name type="common">Red rice</name>
    <dbReference type="NCBI Taxonomy" id="4537"/>
    <lineage>
        <taxon>Eukaryota</taxon>
        <taxon>Viridiplantae</taxon>
        <taxon>Streptophyta</taxon>
        <taxon>Embryophyta</taxon>
        <taxon>Tracheophyta</taxon>
        <taxon>Spermatophyta</taxon>
        <taxon>Magnoliopsida</taxon>
        <taxon>Liliopsida</taxon>
        <taxon>Poales</taxon>
        <taxon>Poaceae</taxon>
        <taxon>BOP clade</taxon>
        <taxon>Oryzoideae</taxon>
        <taxon>Oryzeae</taxon>
        <taxon>Oryzinae</taxon>
        <taxon>Oryza</taxon>
    </lineage>
</organism>
<keyword evidence="2" id="KW-1185">Reference proteome</keyword>
<sequence>MSGPVSALRVGAWRKASASGFDLGSHTNASEESVNTLLVVEEEKGGVFVVSVSVFRQDMSRMNKAQAENGIFNQWRN</sequence>
<accession>A0A0E0JT26</accession>
<protein>
    <submittedName>
        <fullName evidence="1">Uncharacterized protein</fullName>
    </submittedName>
</protein>
<evidence type="ECO:0000313" key="2">
    <source>
        <dbReference type="Proteomes" id="UP000026962"/>
    </source>
</evidence>